<keyword evidence="3" id="KW-1185">Reference proteome</keyword>
<dbReference type="RefSeq" id="WP_229335140.1">
    <property type="nucleotide sequence ID" value="NZ_JAINUL010000001.1"/>
</dbReference>
<organism evidence="2 3">
    <name type="scientific">Streptomyces flavotricini</name>
    <dbReference type="NCBI Taxonomy" id="66888"/>
    <lineage>
        <taxon>Bacteria</taxon>
        <taxon>Bacillati</taxon>
        <taxon>Actinomycetota</taxon>
        <taxon>Actinomycetes</taxon>
        <taxon>Kitasatosporales</taxon>
        <taxon>Streptomycetaceae</taxon>
        <taxon>Streptomyces</taxon>
    </lineage>
</organism>
<keyword evidence="1" id="KW-0812">Transmembrane</keyword>
<dbReference type="EMBL" id="JAINUL010000001">
    <property type="protein sequence ID" value="MCC0094580.1"/>
    <property type="molecule type" value="Genomic_DNA"/>
</dbReference>
<reference evidence="2 3" key="1">
    <citation type="submission" date="2021-08" db="EMBL/GenBank/DDBJ databases">
        <title>Genomic Architecture of Streptomyces flavotricini NGL1 and Streptomyces erythrochromogenes HMS4 With Differential Plant Beneficial attributes and laccase production capabilities.</title>
        <authorList>
            <person name="Salwan R."/>
            <person name="Kaur R."/>
            <person name="Sharma V."/>
        </authorList>
    </citation>
    <scope>NUCLEOTIDE SEQUENCE [LARGE SCALE GENOMIC DNA]</scope>
    <source>
        <strain evidence="2 3">NGL1</strain>
    </source>
</reference>
<keyword evidence="1" id="KW-0472">Membrane</keyword>
<name>A0ABS8E0B3_9ACTN</name>
<evidence type="ECO:0000313" key="3">
    <source>
        <dbReference type="Proteomes" id="UP001520654"/>
    </source>
</evidence>
<protein>
    <submittedName>
        <fullName evidence="2">Uncharacterized protein</fullName>
    </submittedName>
</protein>
<evidence type="ECO:0000256" key="1">
    <source>
        <dbReference type="SAM" id="Phobius"/>
    </source>
</evidence>
<sequence>MTHLVNLLVFLLFLAVSVIVGLGAGFPVHAKGLSSVESIFTAFGSAGATLTLCCVVYASFRV</sequence>
<dbReference type="Proteomes" id="UP001520654">
    <property type="component" value="Unassembled WGS sequence"/>
</dbReference>
<evidence type="ECO:0000313" key="2">
    <source>
        <dbReference type="EMBL" id="MCC0094580.1"/>
    </source>
</evidence>
<gene>
    <name evidence="2" type="ORF">K7B10_07245</name>
</gene>
<feature type="transmembrane region" description="Helical" evidence="1">
    <location>
        <begin position="40"/>
        <end position="60"/>
    </location>
</feature>
<keyword evidence="1" id="KW-1133">Transmembrane helix</keyword>
<comment type="caution">
    <text evidence="2">The sequence shown here is derived from an EMBL/GenBank/DDBJ whole genome shotgun (WGS) entry which is preliminary data.</text>
</comment>
<accession>A0ABS8E0B3</accession>
<proteinExistence type="predicted"/>